<name>A0A4D4LCP6_STRVO</name>
<dbReference type="EMBL" id="BJHW01000001">
    <property type="protein sequence ID" value="GDY56347.1"/>
    <property type="molecule type" value="Genomic_DNA"/>
</dbReference>
<feature type="compositionally biased region" description="Gly residues" evidence="1">
    <location>
        <begin position="171"/>
        <end position="188"/>
    </location>
</feature>
<keyword evidence="4" id="KW-1185">Reference proteome</keyword>
<dbReference type="AlphaFoldDB" id="A0A4D4LCP6"/>
<dbReference type="InterPro" id="IPR019933">
    <property type="entry name" value="DivIVA_domain"/>
</dbReference>
<dbReference type="NCBIfam" id="TIGR03544">
    <property type="entry name" value="DivI1A_domain"/>
    <property type="match status" value="1"/>
</dbReference>
<keyword evidence="2" id="KW-1133">Transmembrane helix</keyword>
<keyword evidence="2" id="KW-0472">Membrane</keyword>
<organism evidence="3 4">
    <name type="scientific">Streptomyces violaceusniger</name>
    <dbReference type="NCBI Taxonomy" id="68280"/>
    <lineage>
        <taxon>Bacteria</taxon>
        <taxon>Bacillati</taxon>
        <taxon>Actinomycetota</taxon>
        <taxon>Actinomycetes</taxon>
        <taxon>Kitasatosporales</taxon>
        <taxon>Streptomycetaceae</taxon>
        <taxon>Streptomyces</taxon>
        <taxon>Streptomyces violaceusniger group</taxon>
    </lineage>
</organism>
<evidence type="ECO:0000256" key="2">
    <source>
        <dbReference type="SAM" id="Phobius"/>
    </source>
</evidence>
<dbReference type="Proteomes" id="UP000301309">
    <property type="component" value="Unassembled WGS sequence"/>
</dbReference>
<feature type="compositionally biased region" description="Basic and acidic residues" evidence="1">
    <location>
        <begin position="155"/>
        <end position="170"/>
    </location>
</feature>
<gene>
    <name evidence="3" type="ORF">SVIO_069700</name>
</gene>
<feature type="region of interest" description="Disordered" evidence="1">
    <location>
        <begin position="49"/>
        <end position="70"/>
    </location>
</feature>
<feature type="region of interest" description="Disordered" evidence="1">
    <location>
        <begin position="117"/>
        <end position="196"/>
    </location>
</feature>
<evidence type="ECO:0000313" key="4">
    <source>
        <dbReference type="Proteomes" id="UP000301309"/>
    </source>
</evidence>
<reference evidence="3 4" key="1">
    <citation type="journal article" date="2020" name="Int. J. Syst. Evol. Microbiol.">
        <title>Reclassification of Streptomyces castelarensis and Streptomyces sporoclivatus as later heterotypic synonyms of Streptomyces antimycoticus.</title>
        <authorList>
            <person name="Komaki H."/>
            <person name="Tamura T."/>
        </authorList>
    </citation>
    <scope>NUCLEOTIDE SEQUENCE [LARGE SCALE GENOMIC DNA]</scope>
    <source>
        <strain evidence="3 4">NBRC 13459</strain>
    </source>
</reference>
<evidence type="ECO:0000313" key="3">
    <source>
        <dbReference type="EMBL" id="GDY56347.1"/>
    </source>
</evidence>
<keyword evidence="2" id="KW-0812">Transmembrane</keyword>
<comment type="caution">
    <text evidence="3">The sequence shown here is derived from an EMBL/GenBank/DDBJ whole genome shotgun (WGS) entry which is preliminary data.</text>
</comment>
<protein>
    <recommendedName>
        <fullName evidence="5">DivIVA domain-containing protein</fullName>
    </recommendedName>
</protein>
<sequence length="196" mass="20170">MARSGQTVIEADGHRLNHASDGETITVFLFLLIALVVVVGGVTLAVVGGGDGPLTDAPPDRLDDPLPADRPLARADVEGLRLPMTLRGYRMADVDDVLGRLGAELAERDARIAELEAALAGPRPKPLSSSGPGPDPLSAPEGDHGFGPSGLEGPGPERRGFEGRGFEGRGFDGIGIDGNGFDGNGFEGRGYEGHGA</sequence>
<feature type="compositionally biased region" description="Low complexity" evidence="1">
    <location>
        <begin position="126"/>
        <end position="140"/>
    </location>
</feature>
<evidence type="ECO:0008006" key="5">
    <source>
        <dbReference type="Google" id="ProtNLM"/>
    </source>
</evidence>
<accession>A0A4D4LCP6</accession>
<evidence type="ECO:0000256" key="1">
    <source>
        <dbReference type="SAM" id="MobiDB-lite"/>
    </source>
</evidence>
<feature type="transmembrane region" description="Helical" evidence="2">
    <location>
        <begin position="25"/>
        <end position="47"/>
    </location>
</feature>
<proteinExistence type="predicted"/>